<dbReference type="AlphaFoldDB" id="A0AAD5MC47"/>
<accession>A0AAD5MC47</accession>
<name>A0AAD5MC47_PYTIN</name>
<dbReference type="EMBL" id="JAKCXM010000002">
    <property type="protein sequence ID" value="KAJ0409816.1"/>
    <property type="molecule type" value="Genomic_DNA"/>
</dbReference>
<keyword evidence="3" id="KW-1185">Reference proteome</keyword>
<feature type="transmembrane region" description="Helical" evidence="1">
    <location>
        <begin position="105"/>
        <end position="122"/>
    </location>
</feature>
<organism evidence="2 3">
    <name type="scientific">Pythium insidiosum</name>
    <name type="common">Pythiosis disease agent</name>
    <dbReference type="NCBI Taxonomy" id="114742"/>
    <lineage>
        <taxon>Eukaryota</taxon>
        <taxon>Sar</taxon>
        <taxon>Stramenopiles</taxon>
        <taxon>Oomycota</taxon>
        <taxon>Peronosporomycetes</taxon>
        <taxon>Pythiales</taxon>
        <taxon>Pythiaceae</taxon>
        <taxon>Pythium</taxon>
    </lineage>
</organism>
<sequence>MNFLLTLYLTFIRGPQLMREREEKEAAERRAKEEQDRKNGIIPTCKKCDTPLDDKARPDKAMAKDLPGWLRERPLCRKCIIVELADAKAAAAQPGVHEELKMTPFLWFQVFIICVALTAFFHRNVMPLF</sequence>
<keyword evidence="1" id="KW-1133">Transmembrane helix</keyword>
<dbReference type="Proteomes" id="UP001209570">
    <property type="component" value="Unassembled WGS sequence"/>
</dbReference>
<evidence type="ECO:0000313" key="2">
    <source>
        <dbReference type="EMBL" id="KAJ0409816.1"/>
    </source>
</evidence>
<keyword evidence="1" id="KW-0812">Transmembrane</keyword>
<reference evidence="2" key="1">
    <citation type="submission" date="2021-12" db="EMBL/GenBank/DDBJ databases">
        <title>Prjna785345.</title>
        <authorList>
            <person name="Rujirawat T."/>
            <person name="Krajaejun T."/>
        </authorList>
    </citation>
    <scope>NUCLEOTIDE SEQUENCE</scope>
    <source>
        <strain evidence="2">Pi057C3</strain>
    </source>
</reference>
<keyword evidence="1" id="KW-0472">Membrane</keyword>
<evidence type="ECO:0000256" key="1">
    <source>
        <dbReference type="SAM" id="Phobius"/>
    </source>
</evidence>
<protein>
    <submittedName>
        <fullName evidence="2">Uncharacterized protein</fullName>
    </submittedName>
</protein>
<comment type="caution">
    <text evidence="2">The sequence shown here is derived from an EMBL/GenBank/DDBJ whole genome shotgun (WGS) entry which is preliminary data.</text>
</comment>
<proteinExistence type="predicted"/>
<evidence type="ECO:0000313" key="3">
    <source>
        <dbReference type="Proteomes" id="UP001209570"/>
    </source>
</evidence>
<gene>
    <name evidence="2" type="ORF">P43SY_005710</name>
</gene>